<dbReference type="GO" id="GO:0003677">
    <property type="term" value="F:DNA binding"/>
    <property type="evidence" value="ECO:0007669"/>
    <property type="project" value="UniProtKB-KW"/>
</dbReference>
<dbReference type="AlphaFoldDB" id="A0A6N2LZA9"/>
<feature type="region of interest" description="Disordered" evidence="10">
    <location>
        <begin position="640"/>
        <end position="659"/>
    </location>
</feature>
<comment type="function">
    <text evidence="9">Aux/IAA proteins are short-lived transcriptional factors that function as repressors of early auxin response genes at low auxin concentrations.</text>
</comment>
<dbReference type="InterPro" id="IPR044835">
    <property type="entry name" value="ARF_plant"/>
</dbReference>
<dbReference type="GO" id="GO:0009734">
    <property type="term" value="P:auxin-activated signaling pathway"/>
    <property type="evidence" value="ECO:0007669"/>
    <property type="project" value="UniProtKB-UniRule"/>
</dbReference>
<protein>
    <recommendedName>
        <fullName evidence="9">Auxin-responsive protein</fullName>
    </recommendedName>
</protein>
<dbReference type="InterPro" id="IPR015300">
    <property type="entry name" value="DNA-bd_pseudobarrel_sf"/>
</dbReference>
<dbReference type="InterPro" id="IPR053793">
    <property type="entry name" value="PB1-like"/>
</dbReference>
<dbReference type="FunFam" id="2.30.30.1040:FF:000001">
    <property type="entry name" value="Auxin response factor"/>
    <property type="match status" value="1"/>
</dbReference>
<keyword evidence="9" id="KW-0678">Repressor</keyword>
<proteinExistence type="inferred from homology"/>
<evidence type="ECO:0000256" key="7">
    <source>
        <dbReference type="ARBA" id="ARBA00023242"/>
    </source>
</evidence>
<name>A0A6N2LZA9_SALVM</name>
<evidence type="ECO:0000256" key="2">
    <source>
        <dbReference type="ARBA" id="ARBA00007853"/>
    </source>
</evidence>
<dbReference type="Gene3D" id="2.30.30.1040">
    <property type="match status" value="1"/>
</dbReference>
<comment type="subunit">
    <text evidence="3 9">Homodimers and heterodimers.</text>
</comment>
<comment type="similarity">
    <text evidence="2">Belongs to the ARF family.</text>
</comment>
<dbReference type="GO" id="GO:0006355">
    <property type="term" value="P:regulation of DNA-templated transcription"/>
    <property type="evidence" value="ECO:0007669"/>
    <property type="project" value="InterPro"/>
</dbReference>
<evidence type="ECO:0000256" key="9">
    <source>
        <dbReference type="RuleBase" id="RU004549"/>
    </source>
</evidence>
<dbReference type="SUPFAM" id="SSF54277">
    <property type="entry name" value="CAD &amp; PB1 domains"/>
    <property type="match status" value="1"/>
</dbReference>
<keyword evidence="11" id="KW-0472">Membrane</keyword>
<reference evidence="13" key="1">
    <citation type="submission" date="2019-03" db="EMBL/GenBank/DDBJ databases">
        <authorList>
            <person name="Mank J."/>
            <person name="Almeida P."/>
        </authorList>
    </citation>
    <scope>NUCLEOTIDE SEQUENCE</scope>
    <source>
        <strain evidence="13">78183</strain>
    </source>
</reference>
<dbReference type="Pfam" id="PF06507">
    <property type="entry name" value="ARF_AD"/>
    <property type="match status" value="1"/>
</dbReference>
<dbReference type="Gene3D" id="3.10.20.90">
    <property type="entry name" value="Phosphatidylinositol 3-kinase Catalytic Subunit, Chain A, domain 1"/>
    <property type="match status" value="1"/>
</dbReference>
<sequence>MKLSTSGLGGQQAGQEGEKKCLNSELWHACAGPLVSLPTAGSRVVYFPQGHSEQVAATTNKEIDAHIPNYPSLPPQLICQLHNVTMHADVETDEVYSQMTLQPLTPQEQKETFLPMDLGMPSKQPTNYFCKTLTASDTSTHGGFSVPRRAAEKVFPPLVVSFLAFVASNIYAMLMIFSLPIYLPCRISPSSLQPKNLSPGISMMLNGSLGIFSEDSPNGISLQRAGVNEKNQLLLGIRRATRPQTVMPSSVLSSDSMHIGLLAAAAHAAATNSCFTVFYNPRASPSEFVIPLSKYVKAVFHTRISVGMRFRMLFETEESSVRRYMGTITGISDLDPVRWPNSHWRSVKVGWDESTAGERQPRVSLWEIEPLTTFPMYPSLFPLRLKRPWHPGSSSLLDSRDEASNGLMWLRSGSGEPGLPSLNFQANMLPWMQQRLDPTMLGSDHNQRYQAMLAAGMQNLGSGDPLRQQFMQLQQPFQYLQQSSSHNQLLQLQQQQQQQAMQQSIPHNILQAQNQISTDSLPRHLLQQQLNNQPDDQSHQHQHIYHGGLQIQTDQLHRQQSNLPSPSFSKTEYVDSSSKFSATNTPMQNMLGSLCSEGSVNLLDFSRAGQSTLTEQLPQQSWVPKYAHQEVNAFANSISLPRTYPEKDPSMEAENCSSDAHNPTLFGANIDSSGLLLPTTVPRYSTSSIDADVSSMPLGDSGFQNSLYGCVQDSSELLSNAGQMDPPTPSRTFVKVYKSGSVGRSLDISRFSSYHELREELAQMFGIEGKLENPHRSGWQLVFVDRENDVLLLGDDPWELFVNNVWYIKILSPEDVLKMGEQGVEPSGPNAVQRMSGGVA</sequence>
<gene>
    <name evidence="13" type="ORF">SVIM_LOCUS295935</name>
</gene>
<evidence type="ECO:0000256" key="10">
    <source>
        <dbReference type="SAM" id="MobiDB-lite"/>
    </source>
</evidence>
<evidence type="ECO:0000256" key="8">
    <source>
        <dbReference type="ARBA" id="ARBA00023294"/>
    </source>
</evidence>
<evidence type="ECO:0000256" key="5">
    <source>
        <dbReference type="ARBA" id="ARBA00023125"/>
    </source>
</evidence>
<keyword evidence="6 9" id="KW-0804">Transcription</keyword>
<keyword evidence="4 9" id="KW-0805">Transcription regulation</keyword>
<dbReference type="FunFam" id="3.10.20.90:FF:000047">
    <property type="entry name" value="Auxin response factor"/>
    <property type="match status" value="1"/>
</dbReference>
<evidence type="ECO:0000256" key="11">
    <source>
        <dbReference type="SAM" id="Phobius"/>
    </source>
</evidence>
<comment type="similarity">
    <text evidence="9">Belongs to the Aux/IAA family.</text>
</comment>
<accession>A0A6N2LZA9</accession>
<dbReference type="Gene3D" id="2.40.330.10">
    <property type="entry name" value="DNA-binding pseudobarrel domain"/>
    <property type="match status" value="1"/>
</dbReference>
<keyword evidence="11" id="KW-0812">Transmembrane</keyword>
<dbReference type="InterPro" id="IPR010525">
    <property type="entry name" value="ARF_dom"/>
</dbReference>
<dbReference type="PROSITE" id="PS51745">
    <property type="entry name" value="PB1"/>
    <property type="match status" value="1"/>
</dbReference>
<feature type="domain" description="PB1" evidence="12">
    <location>
        <begin position="731"/>
        <end position="815"/>
    </location>
</feature>
<organism evidence="13">
    <name type="scientific">Salix viminalis</name>
    <name type="common">Common osier</name>
    <name type="synonym">Basket willow</name>
    <dbReference type="NCBI Taxonomy" id="40686"/>
    <lineage>
        <taxon>Eukaryota</taxon>
        <taxon>Viridiplantae</taxon>
        <taxon>Streptophyta</taxon>
        <taxon>Embryophyta</taxon>
        <taxon>Tracheophyta</taxon>
        <taxon>Spermatophyta</taxon>
        <taxon>Magnoliopsida</taxon>
        <taxon>eudicotyledons</taxon>
        <taxon>Gunneridae</taxon>
        <taxon>Pentapetalae</taxon>
        <taxon>rosids</taxon>
        <taxon>fabids</taxon>
        <taxon>Malpighiales</taxon>
        <taxon>Salicaceae</taxon>
        <taxon>Saliceae</taxon>
        <taxon>Salix</taxon>
    </lineage>
</organism>
<dbReference type="PANTHER" id="PTHR31384">
    <property type="entry name" value="AUXIN RESPONSE FACTOR 4-RELATED"/>
    <property type="match status" value="1"/>
</dbReference>
<dbReference type="EMBL" id="CAADRP010001647">
    <property type="protein sequence ID" value="VFU46572.1"/>
    <property type="molecule type" value="Genomic_DNA"/>
</dbReference>
<keyword evidence="11" id="KW-1133">Transmembrane helix</keyword>
<evidence type="ECO:0000259" key="12">
    <source>
        <dbReference type="PROSITE" id="PS51745"/>
    </source>
</evidence>
<dbReference type="GO" id="GO:0005634">
    <property type="term" value="C:nucleus"/>
    <property type="evidence" value="ECO:0007669"/>
    <property type="project" value="UniProtKB-SubCell"/>
</dbReference>
<dbReference type="SUPFAM" id="SSF101936">
    <property type="entry name" value="DNA-binding pseudobarrel domain"/>
    <property type="match status" value="1"/>
</dbReference>
<keyword evidence="5" id="KW-0238">DNA-binding</keyword>
<feature type="region of interest" description="Disordered" evidence="10">
    <location>
        <begin position="555"/>
        <end position="574"/>
    </location>
</feature>
<dbReference type="PANTHER" id="PTHR31384:SF3">
    <property type="entry name" value="AUXIN RESPONSE FACTOR 8"/>
    <property type="match status" value="1"/>
</dbReference>
<keyword evidence="8 9" id="KW-0927">Auxin signaling pathway</keyword>
<evidence type="ECO:0000256" key="4">
    <source>
        <dbReference type="ARBA" id="ARBA00023015"/>
    </source>
</evidence>
<feature type="transmembrane region" description="Helical" evidence="11">
    <location>
        <begin position="158"/>
        <end position="183"/>
    </location>
</feature>
<evidence type="ECO:0000256" key="6">
    <source>
        <dbReference type="ARBA" id="ARBA00023163"/>
    </source>
</evidence>
<dbReference type="Pfam" id="PF02309">
    <property type="entry name" value="AUX_IAA"/>
    <property type="match status" value="1"/>
</dbReference>
<evidence type="ECO:0000256" key="1">
    <source>
        <dbReference type="ARBA" id="ARBA00004123"/>
    </source>
</evidence>
<keyword evidence="7 9" id="KW-0539">Nucleus</keyword>
<evidence type="ECO:0000256" key="3">
    <source>
        <dbReference type="ARBA" id="ARBA00011726"/>
    </source>
</evidence>
<evidence type="ECO:0000313" key="13">
    <source>
        <dbReference type="EMBL" id="VFU46572.1"/>
    </source>
</evidence>
<comment type="subcellular location">
    <subcellularLocation>
        <location evidence="1 9">Nucleus</location>
    </subcellularLocation>
</comment>
<dbReference type="InterPro" id="IPR033389">
    <property type="entry name" value="AUX/IAA_dom"/>
</dbReference>